<comment type="caution">
    <text evidence="1">The sequence shown here is derived from an EMBL/GenBank/DDBJ whole genome shotgun (WGS) entry which is preliminary data.</text>
</comment>
<dbReference type="AlphaFoldDB" id="A0A7Z0QI15"/>
<dbReference type="Gene3D" id="1.10.260.40">
    <property type="entry name" value="lambda repressor-like DNA-binding domains"/>
    <property type="match status" value="1"/>
</dbReference>
<dbReference type="InterPro" id="IPR010982">
    <property type="entry name" value="Lambda_DNA-bd_dom_sf"/>
</dbReference>
<dbReference type="EMBL" id="JACBFH010000001">
    <property type="protein sequence ID" value="NYY94839.1"/>
    <property type="molecule type" value="Genomic_DNA"/>
</dbReference>
<sequence>MKPEQCRMARAALKWSTQKLAEMASVGVNTINRFEDGQDARLSSVDKMKRALESAGVIFLSDGQTIDGGPGVRLAKPKA</sequence>
<evidence type="ECO:0000313" key="1">
    <source>
        <dbReference type="EMBL" id="NYY94839.1"/>
    </source>
</evidence>
<proteinExistence type="predicted"/>
<organism evidence="1">
    <name type="scientific">Bradyrhizobium barranii subsp. barranii</name>
    <dbReference type="NCBI Taxonomy" id="2823807"/>
    <lineage>
        <taxon>Bacteria</taxon>
        <taxon>Pseudomonadati</taxon>
        <taxon>Pseudomonadota</taxon>
        <taxon>Alphaproteobacteria</taxon>
        <taxon>Hyphomicrobiales</taxon>
        <taxon>Nitrobacteraceae</taxon>
        <taxon>Bradyrhizobium</taxon>
        <taxon>Bradyrhizobium barranii</taxon>
    </lineage>
</organism>
<protein>
    <submittedName>
        <fullName evidence="1">Transcriptional regulator</fullName>
    </submittedName>
</protein>
<reference evidence="1" key="1">
    <citation type="submission" date="2020-06" db="EMBL/GenBank/DDBJ databases">
        <title>Whole Genome Sequence of Bradyrhizobium sp. Strain 323S2.</title>
        <authorList>
            <person name="Bromfield E.S.P."/>
        </authorList>
    </citation>
    <scope>NUCLEOTIDE SEQUENCE [LARGE SCALE GENOMIC DNA]</scope>
    <source>
        <strain evidence="1">323S2</strain>
    </source>
</reference>
<gene>
    <name evidence="1" type="ORF">G6321_42500</name>
</gene>
<dbReference type="SUPFAM" id="SSF47413">
    <property type="entry name" value="lambda repressor-like DNA-binding domains"/>
    <property type="match status" value="1"/>
</dbReference>
<accession>A0A7Z0QI15</accession>
<name>A0A7Z0QI15_9BRAD</name>
<dbReference type="GO" id="GO:0003677">
    <property type="term" value="F:DNA binding"/>
    <property type="evidence" value="ECO:0007669"/>
    <property type="project" value="InterPro"/>
</dbReference>